<dbReference type="InterPro" id="IPR006637">
    <property type="entry name" value="ChW"/>
</dbReference>
<dbReference type="Pfam" id="PF07538">
    <property type="entry name" value="ChW"/>
    <property type="match status" value="5"/>
</dbReference>
<dbReference type="SMART" id="SM00728">
    <property type="entry name" value="ChW"/>
    <property type="match status" value="6"/>
</dbReference>
<feature type="chain" id="PRO_5038887639" description="Clostridial hydrophobic W" evidence="1">
    <location>
        <begin position="23"/>
        <end position="444"/>
    </location>
</feature>
<keyword evidence="1" id="KW-0732">Signal</keyword>
<evidence type="ECO:0000313" key="3">
    <source>
        <dbReference type="Proteomes" id="UP000515819"/>
    </source>
</evidence>
<keyword evidence="3" id="KW-1185">Reference proteome</keyword>
<evidence type="ECO:0008006" key="4">
    <source>
        <dbReference type="Google" id="ProtNLM"/>
    </source>
</evidence>
<feature type="signal peptide" evidence="1">
    <location>
        <begin position="1"/>
        <end position="22"/>
    </location>
</feature>
<dbReference type="RefSeq" id="WP_118545280.1">
    <property type="nucleotide sequence ID" value="NZ_CP060632.1"/>
</dbReference>
<accession>A0A7G9FMD8</accession>
<proteinExistence type="predicted"/>
<sequence>MRKMAQKMIAIAVAMVIVLGMASVTQMDTLAASYSFEGEAHVQTYGDRAGVYRNNTLILGTTGQAKRLERIKIRFNNQTGYDGSIEYRVHRQTYGWTNWVKNNQFAGTKGEAKRLEGIQIRLTGEIAEHYSIRYRVHIQTYGWSQGWQYDGALAGTEGEAKRLESLEVQLVPKSETMGLVYRVHRQTYGWETSYKTMGQVSGTTGEGKRLEGIEIALTGNEYSGSIEYSTHVQSYGWMNEVSNGMMSGTSGQAKRLEAIRIRLKGEIANHYNICYRVHAQTYGWLSWAWNGDPAGTSGLGKRLEAIQIVLVKKDDGVLTDLNGIKSKAAFPYITPHDCKWKTVVDEPAHETPIYEEQDVYENHSTWPDGTICDELGDSGAKQRWCAQHCVRCFPDCPDPDPQGRCAFTILWGSYYAGTKKVQIGTKRTEAITHQECGYCGLRKQ</sequence>
<organism evidence="2 3">
    <name type="scientific">Wujia chipingensis</name>
    <dbReference type="NCBI Taxonomy" id="2763670"/>
    <lineage>
        <taxon>Bacteria</taxon>
        <taxon>Bacillati</taxon>
        <taxon>Bacillota</taxon>
        <taxon>Clostridia</taxon>
        <taxon>Lachnospirales</taxon>
        <taxon>Lachnospiraceae</taxon>
        <taxon>Wujia</taxon>
    </lineage>
</organism>
<name>A0A7G9FMD8_9FIRM</name>
<reference evidence="2 3" key="1">
    <citation type="submission" date="2020-08" db="EMBL/GenBank/DDBJ databases">
        <authorList>
            <person name="Liu C."/>
            <person name="Sun Q."/>
        </authorList>
    </citation>
    <scope>NUCLEOTIDE SEQUENCE [LARGE SCALE GENOMIC DNA]</scope>
    <source>
        <strain evidence="2 3">NSJ-4</strain>
    </source>
</reference>
<dbReference type="EMBL" id="CP060632">
    <property type="protein sequence ID" value="QNL99719.1"/>
    <property type="molecule type" value="Genomic_DNA"/>
</dbReference>
<protein>
    <recommendedName>
        <fullName evidence="4">Clostridial hydrophobic W</fullName>
    </recommendedName>
</protein>
<gene>
    <name evidence="2" type="ORF">H9Q76_13605</name>
</gene>
<dbReference type="Proteomes" id="UP000515819">
    <property type="component" value="Chromosome"/>
</dbReference>
<dbReference type="KEGG" id="wcp:H9Q76_13605"/>
<evidence type="ECO:0000313" key="2">
    <source>
        <dbReference type="EMBL" id="QNL99719.1"/>
    </source>
</evidence>
<evidence type="ECO:0000256" key="1">
    <source>
        <dbReference type="SAM" id="SignalP"/>
    </source>
</evidence>
<dbReference type="AlphaFoldDB" id="A0A7G9FMD8"/>